<accession>W0NR05</accession>
<name>W0NR05_VIBPH</name>
<dbReference type="AlphaFoldDB" id="W0NR05"/>
<dbReference type="EMBL" id="KF767862">
    <property type="protein sequence ID" value="AHG52020.1"/>
    <property type="molecule type" value="Genomic_DNA"/>
</dbReference>
<sequence length="400" mass="44326">MKVNPYISSSMSAPLSGTENHVGNQAVEESVKNLDKALLLLDSAPSCNADLKTLSDTVNNQRSALDLISSRNAEVDIANSLQDSIDDYAKELDLSGCGSTGGIKVGSMLRIDKIASIIYLTNHRLVSEDLFQVALIDVLINSMDYGLESWMQILCSISLGSIEYIGQVSIILGLDEPSVEEVNNHGINNGNLKKSRKCMGKNSNGAIPDRLAYRAMLKISGEWPNLQDLTNIGSKLDKDNYFNAKVVAGITTTNNNMSPMMRLMLLTQALESDDDLSKAELETILTGTLQEVKILQTQNFKSIRTEYILGNCPICRILWNILELGANTPSGRRHNLGLLRASLNQQYLTSLYQNHPSRVLVDDEITDINRIGDTVKMIQQTLKYWIQIMRDERMAVARNI</sequence>
<reference evidence="1" key="1">
    <citation type="submission" date="2013-10" db="EMBL/GenBank/DDBJ databases">
        <title>Identification and molecular characterization of type III secretion system 2 (T3SS2) in trh-positive Vibrio parahaemolyticus isolated from seafood.</title>
        <authorList>
            <person name="Kumar B.K."/>
            <person name="Deekshit V.K."/>
            <person name="Rai P."/>
            <person name="Shekar M."/>
            <person name="Karunasagar I."/>
        </authorList>
    </citation>
    <scope>NUCLEOTIDE SEQUENCE</scope>
    <source>
        <strain evidence="1">VP49</strain>
    </source>
</reference>
<organism evidence="1">
    <name type="scientific">Vibrio parahaemolyticus</name>
    <dbReference type="NCBI Taxonomy" id="670"/>
    <lineage>
        <taxon>Bacteria</taxon>
        <taxon>Pseudomonadati</taxon>
        <taxon>Pseudomonadota</taxon>
        <taxon>Gammaproteobacteria</taxon>
        <taxon>Vibrionales</taxon>
        <taxon>Vibrionaceae</taxon>
        <taxon>Vibrio</taxon>
    </lineage>
</organism>
<protein>
    <submittedName>
        <fullName evidence="1">Uncharacterized protein</fullName>
    </submittedName>
</protein>
<evidence type="ECO:0000313" key="1">
    <source>
        <dbReference type="EMBL" id="AHG52020.1"/>
    </source>
</evidence>
<proteinExistence type="predicted"/>